<evidence type="ECO:0000313" key="1">
    <source>
        <dbReference type="EMBL" id="MBW4464693.1"/>
    </source>
</evidence>
<comment type="caution">
    <text evidence="1">The sequence shown here is derived from an EMBL/GenBank/DDBJ whole genome shotgun (WGS) entry which is preliminary data.</text>
</comment>
<name>A0A951P7Z7_9CYAN</name>
<proteinExistence type="predicted"/>
<dbReference type="EMBL" id="JAHHHV010000018">
    <property type="protein sequence ID" value="MBW4464693.1"/>
    <property type="molecule type" value="Genomic_DNA"/>
</dbReference>
<reference evidence="1" key="1">
    <citation type="submission" date="2021-05" db="EMBL/GenBank/DDBJ databases">
        <authorList>
            <person name="Pietrasiak N."/>
            <person name="Ward R."/>
            <person name="Stajich J.E."/>
            <person name="Kurbessoian T."/>
        </authorList>
    </citation>
    <scope>NUCLEOTIDE SEQUENCE</scope>
    <source>
        <strain evidence="1">GSE-TBD4-15B</strain>
    </source>
</reference>
<gene>
    <name evidence="1" type="ORF">KME07_04540</name>
</gene>
<dbReference type="InterPro" id="IPR021373">
    <property type="entry name" value="DUF2993"/>
</dbReference>
<sequence>MAVPIENPIQPQSDEETQAGSQLLSRILAPAVKLWLRSQIESAESLEFQISGRNRQLLQGQVPAVQVSAAAVVYQGLQLSQARIKASQIQINLSQVMQGKPLRLLKPVLATGQICLTQADLTASSESPLLRQALSDLLQLLLQRGNLGIETGSEMTLHYPSLLLGQNQFTLIGELVAPMPNSPERQRWQFKLEAALSLAAPAQLELSQLTLETARLHQPPTQISLPPLSIDLGASVNIERLEITPAQIICSGAVEVLPS</sequence>
<accession>A0A951P7Z7</accession>
<reference evidence="1" key="2">
    <citation type="journal article" date="2022" name="Microbiol. Resour. Announc.">
        <title>Metagenome Sequencing to Explore Phylogenomics of Terrestrial Cyanobacteria.</title>
        <authorList>
            <person name="Ward R.D."/>
            <person name="Stajich J.E."/>
            <person name="Johansen J.R."/>
            <person name="Huntemann M."/>
            <person name="Clum A."/>
            <person name="Foster B."/>
            <person name="Foster B."/>
            <person name="Roux S."/>
            <person name="Palaniappan K."/>
            <person name="Varghese N."/>
            <person name="Mukherjee S."/>
            <person name="Reddy T.B.K."/>
            <person name="Daum C."/>
            <person name="Copeland A."/>
            <person name="Chen I.A."/>
            <person name="Ivanova N.N."/>
            <person name="Kyrpides N.C."/>
            <person name="Shapiro N."/>
            <person name="Eloe-Fadrosh E.A."/>
            <person name="Pietrasiak N."/>
        </authorList>
    </citation>
    <scope>NUCLEOTIDE SEQUENCE</scope>
    <source>
        <strain evidence="1">GSE-TBD4-15B</strain>
    </source>
</reference>
<protein>
    <submittedName>
        <fullName evidence="1">DUF2993 domain-containing protein</fullName>
    </submittedName>
</protein>
<organism evidence="1 2">
    <name type="scientific">Pegethrix bostrychoides GSE-TBD4-15B</name>
    <dbReference type="NCBI Taxonomy" id="2839662"/>
    <lineage>
        <taxon>Bacteria</taxon>
        <taxon>Bacillati</taxon>
        <taxon>Cyanobacteriota</taxon>
        <taxon>Cyanophyceae</taxon>
        <taxon>Oculatellales</taxon>
        <taxon>Oculatellaceae</taxon>
        <taxon>Pegethrix</taxon>
    </lineage>
</organism>
<dbReference type="Pfam" id="PF11209">
    <property type="entry name" value="LmeA"/>
    <property type="match status" value="1"/>
</dbReference>
<dbReference type="AlphaFoldDB" id="A0A951P7Z7"/>
<dbReference type="Proteomes" id="UP000707356">
    <property type="component" value="Unassembled WGS sequence"/>
</dbReference>
<evidence type="ECO:0000313" key="2">
    <source>
        <dbReference type="Proteomes" id="UP000707356"/>
    </source>
</evidence>